<gene>
    <name evidence="2" type="ORF">IZO911_LOCUS11313</name>
    <name evidence="3" type="ORF">KXQ929_LOCUS314</name>
</gene>
<dbReference type="Gene3D" id="2.30.42.10">
    <property type="match status" value="1"/>
</dbReference>
<dbReference type="InterPro" id="IPR036034">
    <property type="entry name" value="PDZ_sf"/>
</dbReference>
<dbReference type="PROSITE" id="PS50106">
    <property type="entry name" value="PDZ"/>
    <property type="match status" value="1"/>
</dbReference>
<evidence type="ECO:0000313" key="2">
    <source>
        <dbReference type="EMBL" id="CAF0883324.1"/>
    </source>
</evidence>
<proteinExistence type="predicted"/>
<organism evidence="2 4">
    <name type="scientific">Adineta steineri</name>
    <dbReference type="NCBI Taxonomy" id="433720"/>
    <lineage>
        <taxon>Eukaryota</taxon>
        <taxon>Metazoa</taxon>
        <taxon>Spiralia</taxon>
        <taxon>Gnathifera</taxon>
        <taxon>Rotifera</taxon>
        <taxon>Eurotatoria</taxon>
        <taxon>Bdelloidea</taxon>
        <taxon>Adinetida</taxon>
        <taxon>Adinetidae</taxon>
        <taxon>Adineta</taxon>
    </lineage>
</organism>
<protein>
    <recommendedName>
        <fullName evidence="1">PDZ domain-containing protein</fullName>
    </recommendedName>
</protein>
<sequence>MTVLLENRTISMILMVPDVEDLILTSSSSLPNVEKHDRSDIDEISSISNHIETSNIDIPLSMPVYHGSIVRIDQHREDPNTSDLIIRIPNFQHLLLPSIDTDTKQQTPIKRRAPICPLVNTSTDLNSIKKANTQNFHSLNLQQTRIGNTNRLTTGLRSLSRVFTHNCKSKRSTSITNITFPSALPDVEVITQNYKTSKKDTKHNNFISTKPKLTPPKILFIKRKNLTKNRQISSTSSSSSNAIDNKQINLEYKRTDFTSKSTILTTEYTEVDKSHSPELTTSFSNIIQQDDFNQRTDILEDNHDDDNKQQENESVRLTYEVEQHFKAIAQLISDNPLSSLDGDSLSTHRYSTISGIIHENQHSISDNSSPDESSTIIHPISTGISYSFDNKQSSSSSISPKFHVQTSILQPDISVVRMGTNDLMTEINRILPGENLSNEQINSLSNNDTNPIEQDWYNITHSNEKTFAESYEVTYQIDENEQIINIDPSEYKNLVSWLPAIDQNEYEQMEHVKSHSMDDLSRTSNDQISTYHLESISDLSSTDVSSRHCTLQRSNSYDGFGVYISTDIETNREHVIEQVENLSPGDQAGLKENDRILCINGTPVIHEDYTVVLQLIKHGLQTDSLDFDVITNDAYEEFKSQINQIYQ</sequence>
<accession>A0A813YF49</accession>
<dbReference type="SMART" id="SM00228">
    <property type="entry name" value="PDZ"/>
    <property type="match status" value="1"/>
</dbReference>
<name>A0A813YF49_9BILA</name>
<evidence type="ECO:0000259" key="1">
    <source>
        <dbReference type="PROSITE" id="PS50106"/>
    </source>
</evidence>
<reference evidence="2" key="1">
    <citation type="submission" date="2021-02" db="EMBL/GenBank/DDBJ databases">
        <authorList>
            <person name="Nowell W R."/>
        </authorList>
    </citation>
    <scope>NUCLEOTIDE SEQUENCE</scope>
</reference>
<evidence type="ECO:0000313" key="4">
    <source>
        <dbReference type="Proteomes" id="UP000663860"/>
    </source>
</evidence>
<dbReference type="InterPro" id="IPR041489">
    <property type="entry name" value="PDZ_6"/>
</dbReference>
<dbReference type="EMBL" id="CAJNOE010000084">
    <property type="protein sequence ID" value="CAF0883324.1"/>
    <property type="molecule type" value="Genomic_DNA"/>
</dbReference>
<dbReference type="SUPFAM" id="SSF50156">
    <property type="entry name" value="PDZ domain-like"/>
    <property type="match status" value="1"/>
</dbReference>
<dbReference type="Pfam" id="PF17820">
    <property type="entry name" value="PDZ_6"/>
    <property type="match status" value="1"/>
</dbReference>
<dbReference type="Proteomes" id="UP000663860">
    <property type="component" value="Unassembled WGS sequence"/>
</dbReference>
<dbReference type="Proteomes" id="UP000663868">
    <property type="component" value="Unassembled WGS sequence"/>
</dbReference>
<dbReference type="AlphaFoldDB" id="A0A813YF49"/>
<dbReference type="InterPro" id="IPR001478">
    <property type="entry name" value="PDZ"/>
</dbReference>
<feature type="domain" description="PDZ" evidence="1">
    <location>
        <begin position="548"/>
        <end position="614"/>
    </location>
</feature>
<comment type="caution">
    <text evidence="2">The sequence shown here is derived from an EMBL/GenBank/DDBJ whole genome shotgun (WGS) entry which is preliminary data.</text>
</comment>
<dbReference type="EMBL" id="CAJOBB010000007">
    <property type="protein sequence ID" value="CAF3505719.1"/>
    <property type="molecule type" value="Genomic_DNA"/>
</dbReference>
<evidence type="ECO:0000313" key="3">
    <source>
        <dbReference type="EMBL" id="CAF3505719.1"/>
    </source>
</evidence>